<sequence length="332" mass="36528">MNLNAHELLANNWSSSSSLCNWIGITCDARHGRVKALNLSNMGLIGNMPPELGNLSFLSALDLSNNRFYGDLPKELLQLHRVKLLDLSDNGFSGQIPPWLGGLNELQHLSLQNNSFGGFLPLSIANLSKLENLNLGANLIGGNIPIVISHLYQLKILNIARNKLLGSIPAEIFNISSLEVLILGHNLFSGKISIAVGALPKLKVLDLQDNKLSEYGSKGIISTRGDIYSYGILMLEMFTRKKPTDEMFTAELNLKRWVTDLMPHAAQIVDSNLLQEEGQQIDDMITCATTILEMALNCCADLPEARVSMTDVVASLNKVKMVFMQKSRARAM</sequence>
<proteinExistence type="predicted"/>
<gene>
    <name evidence="1" type="ORF">L6164_037450</name>
</gene>
<reference evidence="1 2" key="1">
    <citation type="journal article" date="2022" name="DNA Res.">
        <title>Chromosomal-level genome assembly of the orchid tree Bauhinia variegata (Leguminosae; Cercidoideae) supports the allotetraploid origin hypothesis of Bauhinia.</title>
        <authorList>
            <person name="Zhong Y."/>
            <person name="Chen Y."/>
            <person name="Zheng D."/>
            <person name="Pang J."/>
            <person name="Liu Y."/>
            <person name="Luo S."/>
            <person name="Meng S."/>
            <person name="Qian L."/>
            <person name="Wei D."/>
            <person name="Dai S."/>
            <person name="Zhou R."/>
        </authorList>
    </citation>
    <scope>NUCLEOTIDE SEQUENCE [LARGE SCALE GENOMIC DNA]</scope>
    <source>
        <strain evidence="1">BV-YZ2020</strain>
    </source>
</reference>
<evidence type="ECO:0000313" key="1">
    <source>
        <dbReference type="EMBL" id="KAI4297565.1"/>
    </source>
</evidence>
<accession>A0ACB9KJX6</accession>
<comment type="caution">
    <text evidence="1">The sequence shown here is derived from an EMBL/GenBank/DDBJ whole genome shotgun (WGS) entry which is preliminary data.</text>
</comment>
<keyword evidence="2" id="KW-1185">Reference proteome</keyword>
<protein>
    <submittedName>
        <fullName evidence="1">Uncharacterized protein</fullName>
    </submittedName>
</protein>
<evidence type="ECO:0000313" key="2">
    <source>
        <dbReference type="Proteomes" id="UP000828941"/>
    </source>
</evidence>
<organism evidence="1 2">
    <name type="scientific">Bauhinia variegata</name>
    <name type="common">Purple orchid tree</name>
    <name type="synonym">Phanera variegata</name>
    <dbReference type="NCBI Taxonomy" id="167791"/>
    <lineage>
        <taxon>Eukaryota</taxon>
        <taxon>Viridiplantae</taxon>
        <taxon>Streptophyta</taxon>
        <taxon>Embryophyta</taxon>
        <taxon>Tracheophyta</taxon>
        <taxon>Spermatophyta</taxon>
        <taxon>Magnoliopsida</taxon>
        <taxon>eudicotyledons</taxon>
        <taxon>Gunneridae</taxon>
        <taxon>Pentapetalae</taxon>
        <taxon>rosids</taxon>
        <taxon>fabids</taxon>
        <taxon>Fabales</taxon>
        <taxon>Fabaceae</taxon>
        <taxon>Cercidoideae</taxon>
        <taxon>Cercideae</taxon>
        <taxon>Bauhiniinae</taxon>
        <taxon>Bauhinia</taxon>
    </lineage>
</organism>
<name>A0ACB9KJX6_BAUVA</name>
<dbReference type="EMBL" id="CM039439">
    <property type="protein sequence ID" value="KAI4297565.1"/>
    <property type="molecule type" value="Genomic_DNA"/>
</dbReference>
<dbReference type="Proteomes" id="UP000828941">
    <property type="component" value="Chromosome 14"/>
</dbReference>